<dbReference type="Pfam" id="PF01381">
    <property type="entry name" value="HTH_3"/>
    <property type="match status" value="1"/>
</dbReference>
<dbReference type="InterPro" id="IPR011051">
    <property type="entry name" value="RmlC_Cupin_sf"/>
</dbReference>
<evidence type="ECO:0000313" key="4">
    <source>
        <dbReference type="Proteomes" id="UP000298631"/>
    </source>
</evidence>
<evidence type="ECO:0000256" key="1">
    <source>
        <dbReference type="ARBA" id="ARBA00023125"/>
    </source>
</evidence>
<dbReference type="InterPro" id="IPR014710">
    <property type="entry name" value="RmlC-like_jellyroll"/>
</dbReference>
<dbReference type="PROSITE" id="PS50943">
    <property type="entry name" value="HTH_CROC1"/>
    <property type="match status" value="1"/>
</dbReference>
<dbReference type="Proteomes" id="UP000298631">
    <property type="component" value="Plasmid unnamed1"/>
</dbReference>
<dbReference type="Pfam" id="PF07883">
    <property type="entry name" value="Cupin_2"/>
    <property type="match status" value="1"/>
</dbReference>
<name>A0A4P8EMI7_9RHOB</name>
<dbReference type="GO" id="GO:0003677">
    <property type="term" value="F:DNA binding"/>
    <property type="evidence" value="ECO:0007669"/>
    <property type="project" value="UniProtKB-KW"/>
</dbReference>
<feature type="domain" description="HTH cro/C1-type" evidence="2">
    <location>
        <begin position="7"/>
        <end position="61"/>
    </location>
</feature>
<dbReference type="SMART" id="SM00530">
    <property type="entry name" value="HTH_XRE"/>
    <property type="match status" value="1"/>
</dbReference>
<dbReference type="GO" id="GO:0003700">
    <property type="term" value="F:DNA-binding transcription factor activity"/>
    <property type="evidence" value="ECO:0007669"/>
    <property type="project" value="TreeGrafter"/>
</dbReference>
<evidence type="ECO:0000259" key="2">
    <source>
        <dbReference type="PROSITE" id="PS50943"/>
    </source>
</evidence>
<keyword evidence="3" id="KW-0614">Plasmid</keyword>
<dbReference type="InterPro" id="IPR010982">
    <property type="entry name" value="Lambda_DNA-bd_dom_sf"/>
</dbReference>
<dbReference type="SUPFAM" id="SSF47413">
    <property type="entry name" value="lambda repressor-like DNA-binding domains"/>
    <property type="match status" value="1"/>
</dbReference>
<dbReference type="AlphaFoldDB" id="A0A4P8EMI7"/>
<dbReference type="Gene3D" id="1.10.260.40">
    <property type="entry name" value="lambda repressor-like DNA-binding domains"/>
    <property type="match status" value="1"/>
</dbReference>
<dbReference type="PANTHER" id="PTHR46797">
    <property type="entry name" value="HTH-TYPE TRANSCRIPTIONAL REGULATOR"/>
    <property type="match status" value="1"/>
</dbReference>
<keyword evidence="4" id="KW-1185">Reference proteome</keyword>
<reference evidence="3 4" key="1">
    <citation type="submission" date="2019-05" db="EMBL/GenBank/DDBJ databases">
        <title>Pseudorhodobacter turbinis sp. nov., isolated from the gut of the Korean turban shell.</title>
        <authorList>
            <person name="Jeong Y.-S."/>
            <person name="Kang W.-R."/>
            <person name="Bae J.-W."/>
        </authorList>
    </citation>
    <scope>NUCLEOTIDE SEQUENCE [LARGE SCALE GENOMIC DNA]</scope>
    <source>
        <strain evidence="3 4">S12M18</strain>
        <plasmid evidence="3 4">unnamed1</plasmid>
    </source>
</reference>
<dbReference type="InterPro" id="IPR001387">
    <property type="entry name" value="Cro/C1-type_HTH"/>
</dbReference>
<dbReference type="PANTHER" id="PTHR46797:SF11">
    <property type="entry name" value="HTH-TYPE TRANSCRIPTIONAL REGULATOR PUUR"/>
    <property type="match status" value="1"/>
</dbReference>
<dbReference type="CDD" id="cd02209">
    <property type="entry name" value="cupin_XRE_C"/>
    <property type="match status" value="1"/>
</dbReference>
<gene>
    <name evidence="3" type="ORF">EOK75_17825</name>
</gene>
<dbReference type="Gene3D" id="2.60.120.10">
    <property type="entry name" value="Jelly Rolls"/>
    <property type="match status" value="1"/>
</dbReference>
<geneLocation type="plasmid" evidence="3 4">
    <name>unnamed1</name>
</geneLocation>
<evidence type="ECO:0000313" key="3">
    <source>
        <dbReference type="EMBL" id="QCO58045.1"/>
    </source>
</evidence>
<dbReference type="GO" id="GO:0005829">
    <property type="term" value="C:cytosol"/>
    <property type="evidence" value="ECO:0007669"/>
    <property type="project" value="TreeGrafter"/>
</dbReference>
<proteinExistence type="predicted"/>
<dbReference type="CDD" id="cd00093">
    <property type="entry name" value="HTH_XRE"/>
    <property type="match status" value="1"/>
</dbReference>
<sequence>MNIGARLRAARTQRKLSQRELARRAGVTNGTISQIEQNHSSPSVSSLKRVLDALAMSLAEFFAADVAQSHQVFFRRSELQEVNPHKLLRKTDAPIALSIRQVGDALSHQIQMLHECYSPGADTGAQKYSHDAEEAGIVIEGSIEVTVGAETETLFAGDAYLFDSRIPHRFHNTGTEDCVIVSACTPPSF</sequence>
<dbReference type="InterPro" id="IPR013096">
    <property type="entry name" value="Cupin_2"/>
</dbReference>
<protein>
    <submittedName>
        <fullName evidence="3">Cupin domain-containing protein</fullName>
    </submittedName>
</protein>
<dbReference type="KEGG" id="pseb:EOK75_17825"/>
<dbReference type="EMBL" id="CP039965">
    <property type="protein sequence ID" value="QCO58045.1"/>
    <property type="molecule type" value="Genomic_DNA"/>
</dbReference>
<dbReference type="InterPro" id="IPR050807">
    <property type="entry name" value="TransReg_Diox_bact_type"/>
</dbReference>
<dbReference type="OrthoDB" id="9814751at2"/>
<accession>A0A4P8EMI7</accession>
<organism evidence="3 4">
    <name type="scientific">Pseudorhodobacter turbinis</name>
    <dbReference type="NCBI Taxonomy" id="2500533"/>
    <lineage>
        <taxon>Bacteria</taxon>
        <taxon>Pseudomonadati</taxon>
        <taxon>Pseudomonadota</taxon>
        <taxon>Alphaproteobacteria</taxon>
        <taxon>Rhodobacterales</taxon>
        <taxon>Paracoccaceae</taxon>
        <taxon>Pseudorhodobacter</taxon>
    </lineage>
</organism>
<keyword evidence="1" id="KW-0238">DNA-binding</keyword>
<dbReference type="SUPFAM" id="SSF51182">
    <property type="entry name" value="RmlC-like cupins"/>
    <property type="match status" value="1"/>
</dbReference>